<protein>
    <recommendedName>
        <fullName evidence="4">ER membrane protein complex subunit 10</fullName>
    </recommendedName>
</protein>
<proteinExistence type="predicted"/>
<dbReference type="PANTHER" id="PTHR39219:SF1">
    <property type="entry name" value="ER MEMBRANE PROTEIN COMPLEX SUBUNIT 10"/>
    <property type="match status" value="1"/>
</dbReference>
<dbReference type="Proteomes" id="UP000756346">
    <property type="component" value="Unassembled WGS sequence"/>
</dbReference>
<feature type="chain" id="PRO_5040377644" description="ER membrane protein complex subunit 10" evidence="1">
    <location>
        <begin position="24"/>
        <end position="235"/>
    </location>
</feature>
<comment type="caution">
    <text evidence="2">The sequence shown here is derived from an EMBL/GenBank/DDBJ whole genome shotgun (WGS) entry which is preliminary data.</text>
</comment>
<evidence type="ECO:0008006" key="4">
    <source>
        <dbReference type="Google" id="ProtNLM"/>
    </source>
</evidence>
<evidence type="ECO:0000313" key="2">
    <source>
        <dbReference type="EMBL" id="KAH7040507.1"/>
    </source>
</evidence>
<keyword evidence="1" id="KW-0732">Signal</keyword>
<dbReference type="AlphaFoldDB" id="A0A9P8YIA0"/>
<evidence type="ECO:0000256" key="1">
    <source>
        <dbReference type="SAM" id="SignalP"/>
    </source>
</evidence>
<dbReference type="RefSeq" id="XP_046018562.1">
    <property type="nucleotide sequence ID" value="XM_046152304.1"/>
</dbReference>
<dbReference type="PANTHER" id="PTHR39219">
    <property type="entry name" value="ER MEMBRANE PROTEIN COMPLEX SUBUNIT 10"/>
    <property type="match status" value="1"/>
</dbReference>
<dbReference type="OrthoDB" id="1894652at2759"/>
<keyword evidence="3" id="KW-1185">Reference proteome</keyword>
<dbReference type="EMBL" id="JAGTJQ010000001">
    <property type="protein sequence ID" value="KAH7040507.1"/>
    <property type="molecule type" value="Genomic_DNA"/>
</dbReference>
<sequence>MKLSTSLVSTASLLLAAASSGSAASSTSARKANVYIQPVATTSGAAPPQLLAEIQYDPFFDAASGSAASTRDASTNAAASILSYEAPEFDADGDDDDSGGSGGGTLRKPKLLRIGVWDPSTATWASSTSVASAENFGKGYSPQIMLSVDARSGDVVGAALRGVRIDAGQTRDFGPKAVLLVDSPGKQPDLNKPVVLAPNGKKVEPVPEKTLLQKYWWVLAAGVLLAMSGGGEGGK</sequence>
<evidence type="ECO:0000313" key="3">
    <source>
        <dbReference type="Proteomes" id="UP000756346"/>
    </source>
</evidence>
<accession>A0A9P8YIA0</accession>
<name>A0A9P8YIA0_9PEZI</name>
<feature type="signal peptide" evidence="1">
    <location>
        <begin position="1"/>
        <end position="23"/>
    </location>
</feature>
<organism evidence="2 3">
    <name type="scientific">Microdochium trichocladiopsis</name>
    <dbReference type="NCBI Taxonomy" id="1682393"/>
    <lineage>
        <taxon>Eukaryota</taxon>
        <taxon>Fungi</taxon>
        <taxon>Dikarya</taxon>
        <taxon>Ascomycota</taxon>
        <taxon>Pezizomycotina</taxon>
        <taxon>Sordariomycetes</taxon>
        <taxon>Xylariomycetidae</taxon>
        <taxon>Xylariales</taxon>
        <taxon>Microdochiaceae</taxon>
        <taxon>Microdochium</taxon>
    </lineage>
</organism>
<reference evidence="2" key="1">
    <citation type="journal article" date="2021" name="Nat. Commun.">
        <title>Genetic determinants of endophytism in the Arabidopsis root mycobiome.</title>
        <authorList>
            <person name="Mesny F."/>
            <person name="Miyauchi S."/>
            <person name="Thiergart T."/>
            <person name="Pickel B."/>
            <person name="Atanasova L."/>
            <person name="Karlsson M."/>
            <person name="Huettel B."/>
            <person name="Barry K.W."/>
            <person name="Haridas S."/>
            <person name="Chen C."/>
            <person name="Bauer D."/>
            <person name="Andreopoulos W."/>
            <person name="Pangilinan J."/>
            <person name="LaButti K."/>
            <person name="Riley R."/>
            <person name="Lipzen A."/>
            <person name="Clum A."/>
            <person name="Drula E."/>
            <person name="Henrissat B."/>
            <person name="Kohler A."/>
            <person name="Grigoriev I.V."/>
            <person name="Martin F.M."/>
            <person name="Hacquard S."/>
        </authorList>
    </citation>
    <scope>NUCLEOTIDE SEQUENCE</scope>
    <source>
        <strain evidence="2">MPI-CAGE-CH-0230</strain>
    </source>
</reference>
<dbReference type="GeneID" id="70181850"/>
<gene>
    <name evidence="2" type="ORF">B0I36DRAFT_310842</name>
</gene>